<evidence type="ECO:0000256" key="13">
    <source>
        <dbReference type="ARBA" id="ARBA00022842"/>
    </source>
</evidence>
<name>A0A0X3PYL3_SCHSO</name>
<dbReference type="GO" id="GO:0035269">
    <property type="term" value="P:protein O-linked glycosylation via mannose"/>
    <property type="evidence" value="ECO:0007669"/>
    <property type="project" value="TreeGrafter"/>
</dbReference>
<dbReference type="EMBL" id="GEEE01006637">
    <property type="protein sequence ID" value="JAP56588.1"/>
    <property type="molecule type" value="Transcribed_RNA"/>
</dbReference>
<comment type="subcellular location">
    <subcellularLocation>
        <location evidence="4 15">Endoplasmic reticulum</location>
    </subcellularLocation>
</comment>
<dbReference type="GO" id="GO:0006488">
    <property type="term" value="P:dolichol-linked oligosaccharide biosynthetic process"/>
    <property type="evidence" value="ECO:0007669"/>
    <property type="project" value="TreeGrafter"/>
</dbReference>
<keyword evidence="9 15" id="KW-0328">Glycosyltransferase</keyword>
<evidence type="ECO:0000256" key="7">
    <source>
        <dbReference type="ARBA" id="ARBA00012704"/>
    </source>
</evidence>
<keyword evidence="11" id="KW-0479">Metal-binding</keyword>
<dbReference type="EC" id="2.4.1.83" evidence="7 15"/>
<comment type="cofactor">
    <cofactor evidence="2">
        <name>Mn(2+)</name>
        <dbReference type="ChEBI" id="CHEBI:29035"/>
    </cofactor>
</comment>
<keyword evidence="14" id="KW-0464">Manganese</keyword>
<sequence>MVKYSIILPTYNEKENLPLVIYMIDKYMGENSYPYEIVIVDDNSPDGTLQAAELLQKIYGSEKIIIQSRAKKEGLGTAYIHGMKFASGDFIIIMDADLSHHPKFIPAFIEVQKSVDYDIVTGTRYACGGGVCGWNLKRKVISRCANFLAHLLLRPKASDLTGSFRLYKKEVLKQLIESSVSRGYVFQMEMMARASVMGYSIGEVGITFVDRLYGASKLGGSEIKQYLACLLRLFFTI</sequence>
<dbReference type="GO" id="GO:0004582">
    <property type="term" value="F:dolichyl-phosphate beta-D-mannosyltransferase activity"/>
    <property type="evidence" value="ECO:0007669"/>
    <property type="project" value="UniProtKB-UniRule"/>
</dbReference>
<evidence type="ECO:0000256" key="10">
    <source>
        <dbReference type="ARBA" id="ARBA00022679"/>
    </source>
</evidence>
<dbReference type="PANTHER" id="PTHR43398:SF1">
    <property type="entry name" value="DOLICHOL-PHOSPHATE MANNOSYLTRANSFERASE SUBUNIT 1"/>
    <property type="match status" value="1"/>
</dbReference>
<evidence type="ECO:0000256" key="6">
    <source>
        <dbReference type="ARBA" id="ARBA00006739"/>
    </source>
</evidence>
<proteinExistence type="inferred from homology"/>
<evidence type="ECO:0000256" key="11">
    <source>
        <dbReference type="ARBA" id="ARBA00022723"/>
    </source>
</evidence>
<dbReference type="InterPro" id="IPR039528">
    <property type="entry name" value="DPM1-like"/>
</dbReference>
<evidence type="ECO:0000256" key="12">
    <source>
        <dbReference type="ARBA" id="ARBA00022824"/>
    </source>
</evidence>
<dbReference type="SUPFAM" id="SSF53448">
    <property type="entry name" value="Nucleotide-diphospho-sugar transferases"/>
    <property type="match status" value="1"/>
</dbReference>
<dbReference type="InterPro" id="IPR029044">
    <property type="entry name" value="Nucleotide-diphossugar_trans"/>
</dbReference>
<evidence type="ECO:0000256" key="2">
    <source>
        <dbReference type="ARBA" id="ARBA00001936"/>
    </source>
</evidence>
<feature type="domain" description="Glycosyltransferase 2-like" evidence="16">
    <location>
        <begin position="5"/>
        <end position="175"/>
    </location>
</feature>
<accession>A0A0X3PYL3</accession>
<organism evidence="17">
    <name type="scientific">Schistocephalus solidus</name>
    <name type="common">Tapeworm</name>
    <dbReference type="NCBI Taxonomy" id="70667"/>
    <lineage>
        <taxon>Eukaryota</taxon>
        <taxon>Metazoa</taxon>
        <taxon>Spiralia</taxon>
        <taxon>Lophotrochozoa</taxon>
        <taxon>Platyhelminthes</taxon>
        <taxon>Cestoda</taxon>
        <taxon>Eucestoda</taxon>
        <taxon>Diphyllobothriidea</taxon>
        <taxon>Diphyllobothriidae</taxon>
        <taxon>Schistocephalus</taxon>
    </lineage>
</organism>
<dbReference type="UniPathway" id="UPA00378"/>
<evidence type="ECO:0000256" key="5">
    <source>
        <dbReference type="ARBA" id="ARBA00004922"/>
    </source>
</evidence>
<dbReference type="Pfam" id="PF00535">
    <property type="entry name" value="Glycos_transf_2"/>
    <property type="match status" value="1"/>
</dbReference>
<comment type="catalytic activity">
    <reaction evidence="15">
        <text>a di-trans,poly-cis-dolichyl phosphate + GDP-alpha-D-mannose = a di-trans,poly-cis-dolichyl beta-D-mannosyl phosphate + GDP</text>
        <dbReference type="Rhea" id="RHEA:21184"/>
        <dbReference type="Rhea" id="RHEA-COMP:19498"/>
        <dbReference type="Rhea" id="RHEA-COMP:19501"/>
        <dbReference type="ChEBI" id="CHEBI:57527"/>
        <dbReference type="ChEBI" id="CHEBI:57683"/>
        <dbReference type="ChEBI" id="CHEBI:58189"/>
        <dbReference type="ChEBI" id="CHEBI:58211"/>
    </reaction>
</comment>
<evidence type="ECO:0000256" key="8">
    <source>
        <dbReference type="ARBA" id="ARBA00014858"/>
    </source>
</evidence>
<evidence type="ECO:0000256" key="1">
    <source>
        <dbReference type="ARBA" id="ARBA00001913"/>
    </source>
</evidence>
<dbReference type="PANTHER" id="PTHR43398">
    <property type="entry name" value="DOLICHOL-PHOSPHATE MANNOSYLTRANSFERASE SUBUNIT 1"/>
    <property type="match status" value="1"/>
</dbReference>
<dbReference type="GO" id="GO:0005789">
    <property type="term" value="C:endoplasmic reticulum membrane"/>
    <property type="evidence" value="ECO:0007669"/>
    <property type="project" value="TreeGrafter"/>
</dbReference>
<comment type="subunit">
    <text evidence="15">Component of the dolichol-phosphate mannose (DPM) synthase complex.</text>
</comment>
<evidence type="ECO:0000256" key="15">
    <source>
        <dbReference type="RuleBase" id="RU365083"/>
    </source>
</evidence>
<dbReference type="GO" id="GO:0046872">
    <property type="term" value="F:metal ion binding"/>
    <property type="evidence" value="ECO:0007669"/>
    <property type="project" value="UniProtKB-KW"/>
</dbReference>
<evidence type="ECO:0000256" key="3">
    <source>
        <dbReference type="ARBA" id="ARBA00001946"/>
    </source>
</evidence>
<comment type="cofactor">
    <cofactor evidence="1">
        <name>Ca(2+)</name>
        <dbReference type="ChEBI" id="CHEBI:29108"/>
    </cofactor>
</comment>
<dbReference type="CDD" id="cd06442">
    <property type="entry name" value="DPM1_like"/>
    <property type="match status" value="1"/>
</dbReference>
<evidence type="ECO:0000256" key="4">
    <source>
        <dbReference type="ARBA" id="ARBA00004240"/>
    </source>
</evidence>
<dbReference type="FunFam" id="3.90.550.10:FF:000036">
    <property type="entry name" value="Dolichol-phosphate mannosyltransferase subunit 1"/>
    <property type="match status" value="1"/>
</dbReference>
<keyword evidence="10 15" id="KW-0808">Transferase</keyword>
<reference evidence="17" key="1">
    <citation type="submission" date="2016-01" db="EMBL/GenBank/DDBJ databases">
        <title>Reference transcriptome for the parasite Schistocephalus solidus: insights into the molecular evolution of parasitism.</title>
        <authorList>
            <person name="Hebert F.O."/>
            <person name="Grambauer S."/>
            <person name="Barber I."/>
            <person name="Landry C.R."/>
            <person name="Aubin-Horth N."/>
        </authorList>
    </citation>
    <scope>NUCLEOTIDE SEQUENCE</scope>
</reference>
<keyword evidence="13" id="KW-0460">Magnesium</keyword>
<protein>
    <recommendedName>
        <fullName evidence="8 15">Dolichol-phosphate mannosyltransferase subunit 1</fullName>
        <ecNumber evidence="7 15">2.4.1.83</ecNumber>
    </recommendedName>
</protein>
<comment type="function">
    <text evidence="15">Transfers mannose from GDP-mannose to dolichol monophosphate to form dolichol phosphate mannose (Dol-P-Man) which is the mannosyl donor in pathways leading to N-glycosylation, glycosyl phosphatidylinositol membrane anchoring, and O-mannosylation of proteins.</text>
</comment>
<evidence type="ECO:0000256" key="9">
    <source>
        <dbReference type="ARBA" id="ARBA00022676"/>
    </source>
</evidence>
<evidence type="ECO:0000259" key="16">
    <source>
        <dbReference type="Pfam" id="PF00535"/>
    </source>
</evidence>
<dbReference type="InterPro" id="IPR001173">
    <property type="entry name" value="Glyco_trans_2-like"/>
</dbReference>
<evidence type="ECO:0000313" key="17">
    <source>
        <dbReference type="EMBL" id="JAP56588.1"/>
    </source>
</evidence>
<comment type="pathway">
    <text evidence="5 15">Protein modification; protein glycosylation.</text>
</comment>
<comment type="cofactor">
    <cofactor evidence="3">
        <name>Mg(2+)</name>
        <dbReference type="ChEBI" id="CHEBI:18420"/>
    </cofactor>
</comment>
<dbReference type="GO" id="GO:0006506">
    <property type="term" value="P:GPI anchor biosynthetic process"/>
    <property type="evidence" value="ECO:0007669"/>
    <property type="project" value="TreeGrafter"/>
</dbReference>
<gene>
    <name evidence="17" type="primary">DPM1</name>
    <name evidence="17" type="ORF">TR133115</name>
</gene>
<comment type="similarity">
    <text evidence="6 15">Belongs to the glycosyltransferase 2 family.</text>
</comment>
<dbReference type="AlphaFoldDB" id="A0A0X3PYL3"/>
<keyword evidence="12 15" id="KW-0256">Endoplasmic reticulum</keyword>
<dbReference type="Gene3D" id="3.90.550.10">
    <property type="entry name" value="Spore Coat Polysaccharide Biosynthesis Protein SpsA, Chain A"/>
    <property type="match status" value="1"/>
</dbReference>
<evidence type="ECO:0000256" key="14">
    <source>
        <dbReference type="ARBA" id="ARBA00023211"/>
    </source>
</evidence>